<dbReference type="AlphaFoldDB" id="A0AAV1ACW3"/>
<protein>
    <submittedName>
        <fullName evidence="1">Uncharacterized protein</fullName>
    </submittedName>
</protein>
<gene>
    <name evidence="1" type="ORF">VFH_IV053240</name>
</gene>
<reference evidence="1 2" key="1">
    <citation type="submission" date="2023-01" db="EMBL/GenBank/DDBJ databases">
        <authorList>
            <person name="Kreplak J."/>
        </authorList>
    </citation>
    <scope>NUCLEOTIDE SEQUENCE [LARGE SCALE GENOMIC DNA]</scope>
</reference>
<proteinExistence type="predicted"/>
<evidence type="ECO:0000313" key="1">
    <source>
        <dbReference type="EMBL" id="CAI8607761.1"/>
    </source>
</evidence>
<name>A0AAV1ACW3_VICFA</name>
<accession>A0AAV1ACW3</accession>
<organism evidence="1 2">
    <name type="scientific">Vicia faba</name>
    <name type="common">Broad bean</name>
    <name type="synonym">Faba vulgaris</name>
    <dbReference type="NCBI Taxonomy" id="3906"/>
    <lineage>
        <taxon>Eukaryota</taxon>
        <taxon>Viridiplantae</taxon>
        <taxon>Streptophyta</taxon>
        <taxon>Embryophyta</taxon>
        <taxon>Tracheophyta</taxon>
        <taxon>Spermatophyta</taxon>
        <taxon>Magnoliopsida</taxon>
        <taxon>eudicotyledons</taxon>
        <taxon>Gunneridae</taxon>
        <taxon>Pentapetalae</taxon>
        <taxon>rosids</taxon>
        <taxon>fabids</taxon>
        <taxon>Fabales</taxon>
        <taxon>Fabaceae</taxon>
        <taxon>Papilionoideae</taxon>
        <taxon>50 kb inversion clade</taxon>
        <taxon>NPAAA clade</taxon>
        <taxon>Hologalegina</taxon>
        <taxon>IRL clade</taxon>
        <taxon>Fabeae</taxon>
        <taxon>Vicia</taxon>
    </lineage>
</organism>
<keyword evidence="2" id="KW-1185">Reference proteome</keyword>
<dbReference type="Proteomes" id="UP001157006">
    <property type="component" value="Chromosome 4"/>
</dbReference>
<evidence type="ECO:0000313" key="2">
    <source>
        <dbReference type="Proteomes" id="UP001157006"/>
    </source>
</evidence>
<sequence>MITSKRHRSFIYFLYRVITRIIQVSDIKRRMVFHQLELSLSPLLMEIFLDLYLLTKALYHKPHLSLFIFESHFLNNPKLKAFKFLISELPSSIGLHTLSRWTQFIFLSFSLSPKEIV</sequence>
<dbReference type="EMBL" id="OX451739">
    <property type="protein sequence ID" value="CAI8607761.1"/>
    <property type="molecule type" value="Genomic_DNA"/>
</dbReference>